<gene>
    <name evidence="3" type="ORF">EVOR1521_LOCUS17328</name>
</gene>
<reference evidence="3" key="1">
    <citation type="submission" date="2023-08" db="EMBL/GenBank/DDBJ databases">
        <authorList>
            <person name="Chen Y."/>
            <person name="Shah S."/>
            <person name="Dougan E. K."/>
            <person name="Thang M."/>
            <person name="Chan C."/>
        </authorList>
    </citation>
    <scope>NUCLEOTIDE SEQUENCE</scope>
</reference>
<dbReference type="PANTHER" id="PTHR40861">
    <property type="entry name" value="DUF2183 DOMAIN-CONTAINING PROTEIN"/>
    <property type="match status" value="1"/>
</dbReference>
<protein>
    <submittedName>
        <fullName evidence="3">Uncharacterized protein</fullName>
    </submittedName>
</protein>
<proteinExistence type="predicted"/>
<feature type="coiled-coil region" evidence="1">
    <location>
        <begin position="423"/>
        <end position="464"/>
    </location>
</feature>
<dbReference type="AlphaFoldDB" id="A0AA36N4I9"/>
<sequence length="658" mass="72253">MGLVPNAEQAHFAAWQAAARLRRWWRGSAGAQILSDVDDTIKCSGGPIGGGVDESGYRKEIYPGAVQFILELARGRELHWAPRRVRLLSARPQKLGFLRMKPGSRVAEEFRRVGEANGFPEWGIDFEGSAYGRLRDLVPALRGDFRRFGRTKVRNWREVLGDDLGQAKAVFIGDNGQGDVQAALQMARFGPPFAAAFIHRVLEEPEAPKPAAPSHRRVFYFSTYPGAAQAALGRNLISEEGLRRVHGAVLGSSLAQLCALHAQDPGRFQRYPCRREGDLFWADGSPVVEVALDPEDPTVRLRRCKLPLAHPEIDRGGRCAPLLAELKEAEVVLAAKAAERRSGLRSKVAAWFAQRRKIVTSQAPRSCSVEDVSGDFSPVQEKIDVMIKALKTEQADEVKKKDYCIEELSKNKPLRLAPILLAAEDKQRQGESLDASVQDLKQKLQALVAESEELSAEVAELQKQQTLGGIPILQLSAQNREKENAEFQKVVQDQRETQVLLKKAMVVLQGFYNKESLLQAVPPVEPETFGSYKKKSGGNGAARPVVMMLQQLVADAQEMETEASAAERSSQLDYEAFGQETTASLAAKNKALEDKAGSLKISRSSVQGDSRLEDPGRQAANVQAGEKAKLEEKAVMARQSKKGVLAEAGRACGLEQRV</sequence>
<feature type="region of interest" description="Disordered" evidence="2">
    <location>
        <begin position="597"/>
        <end position="627"/>
    </location>
</feature>
<accession>A0AA36N4I9</accession>
<dbReference type="EMBL" id="CAUJNA010002280">
    <property type="protein sequence ID" value="CAJ1392168.1"/>
    <property type="molecule type" value="Genomic_DNA"/>
</dbReference>
<evidence type="ECO:0000313" key="3">
    <source>
        <dbReference type="EMBL" id="CAJ1392168.1"/>
    </source>
</evidence>
<keyword evidence="4" id="KW-1185">Reference proteome</keyword>
<name>A0AA36N4I9_9DINO</name>
<evidence type="ECO:0000256" key="1">
    <source>
        <dbReference type="SAM" id="Coils"/>
    </source>
</evidence>
<keyword evidence="1" id="KW-0175">Coiled coil</keyword>
<dbReference type="Proteomes" id="UP001178507">
    <property type="component" value="Unassembled WGS sequence"/>
</dbReference>
<evidence type="ECO:0000313" key="4">
    <source>
        <dbReference type="Proteomes" id="UP001178507"/>
    </source>
</evidence>
<comment type="caution">
    <text evidence="3">The sequence shown here is derived from an EMBL/GenBank/DDBJ whole genome shotgun (WGS) entry which is preliminary data.</text>
</comment>
<evidence type="ECO:0000256" key="2">
    <source>
        <dbReference type="SAM" id="MobiDB-lite"/>
    </source>
</evidence>
<dbReference type="PANTHER" id="PTHR40861:SF1">
    <property type="entry name" value="PHOSPHATIDATE PHOSPHATASE APP1 CATALYTIC DOMAIN-CONTAINING PROTEIN"/>
    <property type="match status" value="1"/>
</dbReference>
<organism evidence="3 4">
    <name type="scientific">Effrenium voratum</name>
    <dbReference type="NCBI Taxonomy" id="2562239"/>
    <lineage>
        <taxon>Eukaryota</taxon>
        <taxon>Sar</taxon>
        <taxon>Alveolata</taxon>
        <taxon>Dinophyceae</taxon>
        <taxon>Suessiales</taxon>
        <taxon>Symbiodiniaceae</taxon>
        <taxon>Effrenium</taxon>
    </lineage>
</organism>